<accession>A0ABV0URA2</accession>
<keyword evidence="3" id="KW-1185">Reference proteome</keyword>
<protein>
    <submittedName>
        <fullName evidence="2">Uncharacterized protein</fullName>
    </submittedName>
</protein>
<gene>
    <name evidence="2" type="ORF">ILYODFUR_012190</name>
</gene>
<dbReference type="Proteomes" id="UP001482620">
    <property type="component" value="Unassembled WGS sequence"/>
</dbReference>
<reference evidence="2 3" key="1">
    <citation type="submission" date="2021-06" db="EMBL/GenBank/DDBJ databases">
        <authorList>
            <person name="Palmer J.M."/>
        </authorList>
    </citation>
    <scope>NUCLEOTIDE SEQUENCE [LARGE SCALE GENOMIC DNA]</scope>
    <source>
        <strain evidence="3">if_2019</strain>
        <tissue evidence="2">Muscle</tissue>
    </source>
</reference>
<feature type="compositionally biased region" description="Polar residues" evidence="1">
    <location>
        <begin position="24"/>
        <end position="33"/>
    </location>
</feature>
<feature type="region of interest" description="Disordered" evidence="1">
    <location>
        <begin position="1"/>
        <end position="34"/>
    </location>
</feature>
<feature type="compositionally biased region" description="Basic residues" evidence="1">
    <location>
        <begin position="1"/>
        <end position="11"/>
    </location>
</feature>
<dbReference type="EMBL" id="JAHRIQ010082044">
    <property type="protein sequence ID" value="MEQ2247729.1"/>
    <property type="molecule type" value="Genomic_DNA"/>
</dbReference>
<evidence type="ECO:0000256" key="1">
    <source>
        <dbReference type="SAM" id="MobiDB-lite"/>
    </source>
</evidence>
<name>A0ABV0URA2_9TELE</name>
<evidence type="ECO:0000313" key="2">
    <source>
        <dbReference type="EMBL" id="MEQ2247729.1"/>
    </source>
</evidence>
<evidence type="ECO:0000313" key="3">
    <source>
        <dbReference type="Proteomes" id="UP001482620"/>
    </source>
</evidence>
<comment type="caution">
    <text evidence="2">The sequence shown here is derived from an EMBL/GenBank/DDBJ whole genome shotgun (WGS) entry which is preliminary data.</text>
</comment>
<sequence length="95" mass="10767">MEKRQCSKHWMTHTNRVPRDPTETPRNTATPLTSAGRRMRVLQYSLQGMWRADIHPVKPGKGAWRSVQQCGRPISDVSCLPLVPTFSNARTHTAS</sequence>
<organism evidence="2 3">
    <name type="scientific">Ilyodon furcidens</name>
    <name type="common">goldbreast splitfin</name>
    <dbReference type="NCBI Taxonomy" id="33524"/>
    <lineage>
        <taxon>Eukaryota</taxon>
        <taxon>Metazoa</taxon>
        <taxon>Chordata</taxon>
        <taxon>Craniata</taxon>
        <taxon>Vertebrata</taxon>
        <taxon>Euteleostomi</taxon>
        <taxon>Actinopterygii</taxon>
        <taxon>Neopterygii</taxon>
        <taxon>Teleostei</taxon>
        <taxon>Neoteleostei</taxon>
        <taxon>Acanthomorphata</taxon>
        <taxon>Ovalentaria</taxon>
        <taxon>Atherinomorphae</taxon>
        <taxon>Cyprinodontiformes</taxon>
        <taxon>Goodeidae</taxon>
        <taxon>Ilyodon</taxon>
    </lineage>
</organism>
<proteinExistence type="predicted"/>